<gene>
    <name evidence="2" type="ORF">CCR82_02055</name>
</gene>
<dbReference type="Proteomes" id="UP001296967">
    <property type="component" value="Unassembled WGS sequence"/>
</dbReference>
<name>A0AAJ0UDE4_HALSE</name>
<dbReference type="InterPro" id="IPR001279">
    <property type="entry name" value="Metallo-B-lactamas"/>
</dbReference>
<proteinExistence type="predicted"/>
<dbReference type="Gene3D" id="3.60.15.10">
    <property type="entry name" value="Ribonuclease Z/Hydroxyacylglutathione hydrolase-like"/>
    <property type="match status" value="1"/>
</dbReference>
<reference evidence="2" key="2">
    <citation type="journal article" date="2020" name="Microorganisms">
        <title>Osmotic Adaptation and Compatible Solute Biosynthesis of Phototrophic Bacteria as Revealed from Genome Analyses.</title>
        <authorList>
            <person name="Imhoff J.F."/>
            <person name="Rahn T."/>
            <person name="Kunzel S."/>
            <person name="Keller A."/>
            <person name="Neulinger S.C."/>
        </authorList>
    </citation>
    <scope>NUCLEOTIDE SEQUENCE</scope>
    <source>
        <strain evidence="2">DSM 4395</strain>
    </source>
</reference>
<dbReference type="Pfam" id="PF23023">
    <property type="entry name" value="Anti-Pycsar_Apyc1"/>
    <property type="match status" value="1"/>
</dbReference>
<sequence>MAITDVNSDLSADLGLRFLGVGNSQAYRLGSSAAVLEAGHRPWLLIDCGPTTLEAHLETYSAPPSALFITHAHFDHIGGLEGLYYRLATATPRLPPVKLFVPVALITVMQRRLADYPCLLAEGGSNFWDVFQLIPVSDGFWHRGLHFTVFSVRHHEHLSAFGLALEGRFLFTGDTRPIPEVLNRYARRGEWIFHDCGVEPNPSHCGLDEIRTEYSPDQCQRMVIYHYESEQAAEQIRRTGLRIARRGECFALQPLSVASAAPSLETVAPVPATAS</sequence>
<dbReference type="EMBL" id="NHSF01000013">
    <property type="protein sequence ID" value="MBK5929346.1"/>
    <property type="molecule type" value="Genomic_DNA"/>
</dbReference>
<organism evidence="2 3">
    <name type="scientific">Halochromatium salexigens</name>
    <name type="common">Chromatium salexigens</name>
    <dbReference type="NCBI Taxonomy" id="49447"/>
    <lineage>
        <taxon>Bacteria</taxon>
        <taxon>Pseudomonadati</taxon>
        <taxon>Pseudomonadota</taxon>
        <taxon>Gammaproteobacteria</taxon>
        <taxon>Chromatiales</taxon>
        <taxon>Chromatiaceae</taxon>
        <taxon>Halochromatium</taxon>
    </lineage>
</organism>
<dbReference type="PANTHER" id="PTHR42663:SF6">
    <property type="entry name" value="HYDROLASE C777.06C-RELATED"/>
    <property type="match status" value="1"/>
</dbReference>
<dbReference type="PANTHER" id="PTHR42663">
    <property type="entry name" value="HYDROLASE C777.06C-RELATED-RELATED"/>
    <property type="match status" value="1"/>
</dbReference>
<evidence type="ECO:0000313" key="2">
    <source>
        <dbReference type="EMBL" id="MBK5929346.1"/>
    </source>
</evidence>
<reference evidence="2" key="1">
    <citation type="submission" date="2017-05" db="EMBL/GenBank/DDBJ databases">
        <authorList>
            <person name="Imhoff J.F."/>
            <person name="Rahn T."/>
            <person name="Kuenzel S."/>
            <person name="Neulinger S.C."/>
        </authorList>
    </citation>
    <scope>NUCLEOTIDE SEQUENCE</scope>
    <source>
        <strain evidence="2">DSM 4395</strain>
    </source>
</reference>
<evidence type="ECO:0000313" key="3">
    <source>
        <dbReference type="Proteomes" id="UP001296967"/>
    </source>
</evidence>
<keyword evidence="3" id="KW-1185">Reference proteome</keyword>
<dbReference type="SUPFAM" id="SSF56281">
    <property type="entry name" value="Metallo-hydrolase/oxidoreductase"/>
    <property type="match status" value="1"/>
</dbReference>
<feature type="domain" description="Metallo-beta-lactamase" evidence="1">
    <location>
        <begin position="30"/>
        <end position="226"/>
    </location>
</feature>
<protein>
    <submittedName>
        <fullName evidence="2">MBL fold metallo-hydrolase</fullName>
    </submittedName>
</protein>
<evidence type="ECO:0000259" key="1">
    <source>
        <dbReference type="SMART" id="SM00849"/>
    </source>
</evidence>
<dbReference type="SMART" id="SM00849">
    <property type="entry name" value="Lactamase_B"/>
    <property type="match status" value="1"/>
</dbReference>
<dbReference type="AlphaFoldDB" id="A0AAJ0UDE4"/>
<accession>A0AAJ0UDE4</accession>
<comment type="caution">
    <text evidence="2">The sequence shown here is derived from an EMBL/GenBank/DDBJ whole genome shotgun (WGS) entry which is preliminary data.</text>
</comment>
<dbReference type="InterPro" id="IPR036866">
    <property type="entry name" value="RibonucZ/Hydroxyglut_hydro"/>
</dbReference>
<dbReference type="RefSeq" id="WP_201243702.1">
    <property type="nucleotide sequence ID" value="NZ_NHSF01000013.1"/>
</dbReference>